<evidence type="ECO:0000256" key="2">
    <source>
        <dbReference type="ARBA" id="ARBA00022438"/>
    </source>
</evidence>
<feature type="binding site" evidence="6">
    <location>
        <position position="93"/>
    </location>
    <ligand>
        <name>a divalent metal cation</name>
        <dbReference type="ChEBI" id="CHEBI:60240"/>
        <label>1</label>
    </ligand>
</feature>
<dbReference type="Proteomes" id="UP000321583">
    <property type="component" value="Unassembled WGS sequence"/>
</dbReference>
<accession>A0A562E4K0</accession>
<dbReference type="PANTHER" id="PTHR43330:SF13">
    <property type="entry name" value="METHIONINE AMINOPEPTIDASE 2"/>
    <property type="match status" value="1"/>
</dbReference>
<evidence type="ECO:0000256" key="4">
    <source>
        <dbReference type="ARBA" id="ARBA00022723"/>
    </source>
</evidence>
<dbReference type="SUPFAM" id="SSF55920">
    <property type="entry name" value="Creatinase/aminopeptidase"/>
    <property type="match status" value="1"/>
</dbReference>
<feature type="binding site" evidence="6">
    <location>
        <position position="201"/>
    </location>
    <ligand>
        <name>a divalent metal cation</name>
        <dbReference type="ChEBI" id="CHEBI:60240"/>
        <label>2</label>
        <note>catalytic</note>
    </ligand>
</feature>
<keyword evidence="5 6" id="KW-0378">Hydrolase</keyword>
<evidence type="ECO:0000256" key="6">
    <source>
        <dbReference type="HAMAP-Rule" id="MF_01974"/>
    </source>
</evidence>
<comment type="subunit">
    <text evidence="6">Monomer.</text>
</comment>
<name>A0A562E4K0_9GAMM</name>
<proteinExistence type="inferred from homology"/>
<comment type="function">
    <text evidence="1 6">Removes the N-terminal methionine from nascent proteins. The N-terminal methionine is often cleaved when the second residue in the primary sequence is small and uncharged (Met-Ala-, Cys, Gly, Pro, Ser, Thr, or Val). Requires deformylation of the N(alpha)-formylated initiator methionine before it can be hydrolyzed.</text>
</comment>
<keyword evidence="2 6" id="KW-0031">Aminopeptidase</keyword>
<evidence type="ECO:0000313" key="9">
    <source>
        <dbReference type="EMBL" id="TWH16829.1"/>
    </source>
</evidence>
<comment type="caution">
    <text evidence="9">The sequence shown here is derived from an EMBL/GenBank/DDBJ whole genome shotgun (WGS) entry which is preliminary data.</text>
</comment>
<feature type="binding site" evidence="6">
    <location>
        <position position="104"/>
    </location>
    <ligand>
        <name>a divalent metal cation</name>
        <dbReference type="ChEBI" id="CHEBI:60240"/>
        <label>2</label>
        <note>catalytic</note>
    </ligand>
</feature>
<dbReference type="Gene3D" id="3.90.230.10">
    <property type="entry name" value="Creatinase/methionine aminopeptidase superfamily"/>
    <property type="match status" value="1"/>
</dbReference>
<dbReference type="GO" id="GO:0046872">
    <property type="term" value="F:metal ion binding"/>
    <property type="evidence" value="ECO:0007669"/>
    <property type="project" value="UniProtKB-UniRule"/>
</dbReference>
<dbReference type="CDD" id="cd01086">
    <property type="entry name" value="MetAP1"/>
    <property type="match status" value="1"/>
</dbReference>
<comment type="catalytic activity">
    <reaction evidence="6 7">
        <text>Release of N-terminal amino acids, preferentially methionine, from peptides and arylamides.</text>
        <dbReference type="EC" id="3.4.11.18"/>
    </reaction>
</comment>
<evidence type="ECO:0000256" key="1">
    <source>
        <dbReference type="ARBA" id="ARBA00002521"/>
    </source>
</evidence>
<keyword evidence="3 6" id="KW-0645">Protease</keyword>
<gene>
    <name evidence="6" type="primary">map</name>
    <name evidence="9" type="ORF">L613_001100000180</name>
</gene>
<evidence type="ECO:0000259" key="8">
    <source>
        <dbReference type="Pfam" id="PF00557"/>
    </source>
</evidence>
<feature type="binding site" evidence="6">
    <location>
        <position position="232"/>
    </location>
    <ligand>
        <name>a divalent metal cation</name>
        <dbReference type="ChEBI" id="CHEBI:60240"/>
        <label>1</label>
    </ligand>
</feature>
<keyword evidence="10" id="KW-1185">Reference proteome</keyword>
<protein>
    <recommendedName>
        <fullName evidence="6 7">Methionine aminopeptidase</fullName>
        <shortName evidence="6">MAP</shortName>
        <shortName evidence="6">MetAP</shortName>
        <ecNumber evidence="6 7">3.4.11.18</ecNumber>
    </recommendedName>
    <alternativeName>
        <fullName evidence="6">Peptidase M</fullName>
    </alternativeName>
</protein>
<evidence type="ECO:0000256" key="7">
    <source>
        <dbReference type="RuleBase" id="RU003653"/>
    </source>
</evidence>
<dbReference type="InterPro" id="IPR002467">
    <property type="entry name" value="Pept_M24A_MAP1"/>
</dbReference>
<feature type="binding site" evidence="6">
    <location>
        <position position="167"/>
    </location>
    <ligand>
        <name>a divalent metal cation</name>
        <dbReference type="ChEBI" id="CHEBI:60240"/>
        <label>2</label>
        <note>catalytic</note>
    </ligand>
</feature>
<feature type="binding site" evidence="6">
    <location>
        <position position="174"/>
    </location>
    <ligand>
        <name>substrate</name>
    </ligand>
</feature>
<feature type="binding site" evidence="6">
    <location>
        <position position="76"/>
    </location>
    <ligand>
        <name>substrate</name>
    </ligand>
</feature>
<dbReference type="InterPro" id="IPR001714">
    <property type="entry name" value="Pept_M24_MAP"/>
</dbReference>
<reference evidence="9 10" key="1">
    <citation type="submission" date="2019-07" db="EMBL/GenBank/DDBJ databases">
        <title>Genome sequencing of lignin-degrading bacterial isolates.</title>
        <authorList>
            <person name="Gladden J."/>
        </authorList>
    </citation>
    <scope>NUCLEOTIDE SEQUENCE [LARGE SCALE GENOMIC DNA]</scope>
    <source>
        <strain evidence="9 10">J19</strain>
    </source>
</reference>
<dbReference type="HAMAP" id="MF_01974">
    <property type="entry name" value="MetAP_1"/>
    <property type="match status" value="1"/>
</dbReference>
<feature type="binding site" evidence="6">
    <location>
        <position position="232"/>
    </location>
    <ligand>
        <name>a divalent metal cation</name>
        <dbReference type="ChEBI" id="CHEBI:60240"/>
        <label>2</label>
        <note>catalytic</note>
    </ligand>
</feature>
<evidence type="ECO:0000256" key="5">
    <source>
        <dbReference type="ARBA" id="ARBA00022801"/>
    </source>
</evidence>
<sequence>MTIESPADLEGLKVIGGIVARVREAMLAAAVPGMTTAELDAIGERMLADAGATPAPRAVYGFPGATCISVNEEAAHGVPGPRVLRAGDVLNVDVSAELGGYYADTGGTRVLPKASARDTRLCHASRTALAEALKVARAGQPLNLIGKAIEATARRFGFRVIENLGSHGVGRSLHEEPDHIPGYYDPTDARVLEEGMVITIEPFIATRTRVVEEAGDGWTLLGAPGNRSAQYEHTLVITRDAPIVLTLH</sequence>
<dbReference type="RefSeq" id="WP_028915145.1">
    <property type="nucleotide sequence ID" value="NZ_VLJS01000013.1"/>
</dbReference>
<keyword evidence="4 6" id="KW-0479">Metal-binding</keyword>
<dbReference type="InterPro" id="IPR000994">
    <property type="entry name" value="Pept_M24"/>
</dbReference>
<feature type="domain" description="Peptidase M24" evidence="8">
    <location>
        <begin position="12"/>
        <end position="238"/>
    </location>
</feature>
<dbReference type="GO" id="GO:0070006">
    <property type="term" value="F:metalloaminopeptidase activity"/>
    <property type="evidence" value="ECO:0007669"/>
    <property type="project" value="UniProtKB-UniRule"/>
</dbReference>
<dbReference type="GO" id="GO:0004239">
    <property type="term" value="F:initiator methionyl aminopeptidase activity"/>
    <property type="evidence" value="ECO:0007669"/>
    <property type="project" value="UniProtKB-UniRule"/>
</dbReference>
<dbReference type="EMBL" id="VLJS01000013">
    <property type="protein sequence ID" value="TWH16829.1"/>
    <property type="molecule type" value="Genomic_DNA"/>
</dbReference>
<organism evidence="9 10">
    <name type="scientific">Pseudoxanthomonas taiwanensis J19</name>
    <dbReference type="NCBI Taxonomy" id="935569"/>
    <lineage>
        <taxon>Bacteria</taxon>
        <taxon>Pseudomonadati</taxon>
        <taxon>Pseudomonadota</taxon>
        <taxon>Gammaproteobacteria</taxon>
        <taxon>Lysobacterales</taxon>
        <taxon>Lysobacteraceae</taxon>
        <taxon>Pseudoxanthomonas</taxon>
    </lineage>
</organism>
<dbReference type="GO" id="GO:0006508">
    <property type="term" value="P:proteolysis"/>
    <property type="evidence" value="ECO:0007669"/>
    <property type="project" value="UniProtKB-KW"/>
</dbReference>
<dbReference type="OrthoDB" id="9761809at2"/>
<dbReference type="InterPro" id="IPR036005">
    <property type="entry name" value="Creatinase/aminopeptidase-like"/>
</dbReference>
<dbReference type="EC" id="3.4.11.18" evidence="6 7"/>
<comment type="cofactor">
    <cofactor evidence="6">
        <name>Co(2+)</name>
        <dbReference type="ChEBI" id="CHEBI:48828"/>
    </cofactor>
    <cofactor evidence="6">
        <name>Zn(2+)</name>
        <dbReference type="ChEBI" id="CHEBI:29105"/>
    </cofactor>
    <cofactor evidence="6">
        <name>Mn(2+)</name>
        <dbReference type="ChEBI" id="CHEBI:29035"/>
    </cofactor>
    <cofactor evidence="6">
        <name>Fe(2+)</name>
        <dbReference type="ChEBI" id="CHEBI:29033"/>
    </cofactor>
    <text evidence="6">Binds 2 divalent metal cations per subunit. Has a high-affinity and a low affinity metal-binding site. The true nature of the physiological cofactor is under debate. The enzyme is active with cobalt, zinc, manganese or divalent iron ions. Most likely, methionine aminopeptidases function as mononuclear Fe(2+)-metalloproteases under physiological conditions, and the catalytically relevant metal-binding site has been assigned to the histidine-containing high-affinity site.</text>
</comment>
<dbReference type="NCBIfam" id="TIGR00500">
    <property type="entry name" value="met_pdase_I"/>
    <property type="match status" value="1"/>
</dbReference>
<dbReference type="AlphaFoldDB" id="A0A562E4K0"/>
<evidence type="ECO:0000256" key="3">
    <source>
        <dbReference type="ARBA" id="ARBA00022670"/>
    </source>
</evidence>
<feature type="binding site" evidence="6">
    <location>
        <position position="104"/>
    </location>
    <ligand>
        <name>a divalent metal cation</name>
        <dbReference type="ChEBI" id="CHEBI:60240"/>
        <label>1</label>
    </ligand>
</feature>
<dbReference type="PRINTS" id="PR00599">
    <property type="entry name" value="MAPEPTIDASE"/>
</dbReference>
<dbReference type="PANTHER" id="PTHR43330">
    <property type="entry name" value="METHIONINE AMINOPEPTIDASE"/>
    <property type="match status" value="1"/>
</dbReference>
<comment type="similarity">
    <text evidence="6">Belongs to the peptidase M24A family. Methionine aminopeptidase type 1 subfamily.</text>
</comment>
<dbReference type="Pfam" id="PF00557">
    <property type="entry name" value="Peptidase_M24"/>
    <property type="match status" value="1"/>
</dbReference>
<evidence type="ECO:0000313" key="10">
    <source>
        <dbReference type="Proteomes" id="UP000321583"/>
    </source>
</evidence>